<dbReference type="PROSITE" id="PS51035">
    <property type="entry name" value="BAG"/>
    <property type="match status" value="1"/>
</dbReference>
<dbReference type="Pfam" id="PF02179">
    <property type="entry name" value="BAG"/>
    <property type="match status" value="1"/>
</dbReference>
<sequence>MKALVKDTKILPGSEKVAALETAVQGDTKVEDKDLLVLTELLMAQLLKLDSVEAEGEAKVQRRSEVCRVQDLVDMLDKLKATNSNPFGNGRKEVAVTTGWASFEPEIGSFATPMPKLSSTTITEDWELFD</sequence>
<comment type="caution">
    <text evidence="3">The sequence shown here is derived from an EMBL/GenBank/DDBJ whole genome shotgun (WGS) entry which is preliminary data.</text>
</comment>
<dbReference type="PANTHER" id="PTHR12329">
    <property type="entry name" value="BCL2-ASSOCIATED ATHANOGENE"/>
    <property type="match status" value="1"/>
</dbReference>
<name>A0AAN8VBK4_9MAGN</name>
<dbReference type="InterPro" id="IPR003103">
    <property type="entry name" value="BAG_domain"/>
</dbReference>
<evidence type="ECO:0000313" key="3">
    <source>
        <dbReference type="EMBL" id="KAK6927116.1"/>
    </source>
</evidence>
<evidence type="ECO:0000313" key="4">
    <source>
        <dbReference type="Proteomes" id="UP001370490"/>
    </source>
</evidence>
<organism evidence="3 4">
    <name type="scientific">Dillenia turbinata</name>
    <dbReference type="NCBI Taxonomy" id="194707"/>
    <lineage>
        <taxon>Eukaryota</taxon>
        <taxon>Viridiplantae</taxon>
        <taxon>Streptophyta</taxon>
        <taxon>Embryophyta</taxon>
        <taxon>Tracheophyta</taxon>
        <taxon>Spermatophyta</taxon>
        <taxon>Magnoliopsida</taxon>
        <taxon>eudicotyledons</taxon>
        <taxon>Gunneridae</taxon>
        <taxon>Pentapetalae</taxon>
        <taxon>Dilleniales</taxon>
        <taxon>Dilleniaceae</taxon>
        <taxon>Dillenia</taxon>
    </lineage>
</organism>
<keyword evidence="1" id="KW-0143">Chaperone</keyword>
<feature type="domain" description="BAG" evidence="2">
    <location>
        <begin position="20"/>
        <end position="80"/>
    </location>
</feature>
<proteinExistence type="predicted"/>
<dbReference type="Proteomes" id="UP001370490">
    <property type="component" value="Unassembled WGS sequence"/>
</dbReference>
<dbReference type="SMART" id="SM00264">
    <property type="entry name" value="BAG"/>
    <property type="match status" value="1"/>
</dbReference>
<dbReference type="PANTHER" id="PTHR12329:SF16">
    <property type="entry name" value="BAG FAMILY MOLECULAR CHAPERONE REGULATOR 1"/>
    <property type="match status" value="1"/>
</dbReference>
<dbReference type="GO" id="GO:0000774">
    <property type="term" value="F:adenyl-nucleotide exchange factor activity"/>
    <property type="evidence" value="ECO:0007669"/>
    <property type="project" value="TreeGrafter"/>
</dbReference>
<evidence type="ECO:0000259" key="2">
    <source>
        <dbReference type="PROSITE" id="PS51035"/>
    </source>
</evidence>
<dbReference type="GO" id="GO:0005737">
    <property type="term" value="C:cytoplasm"/>
    <property type="evidence" value="ECO:0007669"/>
    <property type="project" value="TreeGrafter"/>
</dbReference>
<dbReference type="SUPFAM" id="SSF63491">
    <property type="entry name" value="BAG domain"/>
    <property type="match status" value="1"/>
</dbReference>
<protein>
    <submittedName>
        <fullName evidence="3">BAG domain</fullName>
    </submittedName>
</protein>
<evidence type="ECO:0000256" key="1">
    <source>
        <dbReference type="ARBA" id="ARBA00023186"/>
    </source>
</evidence>
<keyword evidence="4" id="KW-1185">Reference proteome</keyword>
<dbReference type="AlphaFoldDB" id="A0AAN8VBK4"/>
<dbReference type="Gene3D" id="1.20.58.120">
    <property type="entry name" value="BAG domain"/>
    <property type="match status" value="1"/>
</dbReference>
<reference evidence="3 4" key="1">
    <citation type="submission" date="2023-12" db="EMBL/GenBank/DDBJ databases">
        <title>A high-quality genome assembly for Dillenia turbinata (Dilleniales).</title>
        <authorList>
            <person name="Chanderbali A."/>
        </authorList>
    </citation>
    <scope>NUCLEOTIDE SEQUENCE [LARGE SCALE GENOMIC DNA]</scope>
    <source>
        <strain evidence="3">LSX21</strain>
        <tissue evidence="3">Leaf</tissue>
    </source>
</reference>
<dbReference type="EMBL" id="JBAMMX010000015">
    <property type="protein sequence ID" value="KAK6927116.1"/>
    <property type="molecule type" value="Genomic_DNA"/>
</dbReference>
<dbReference type="InterPro" id="IPR036533">
    <property type="entry name" value="BAG_dom_sf"/>
</dbReference>
<dbReference type="GO" id="GO:0051087">
    <property type="term" value="F:protein-folding chaperone binding"/>
    <property type="evidence" value="ECO:0007669"/>
    <property type="project" value="InterPro"/>
</dbReference>
<gene>
    <name evidence="3" type="ORF">RJ641_008835</name>
</gene>
<dbReference type="InterPro" id="IPR039773">
    <property type="entry name" value="BAG_chaperone_regulator"/>
</dbReference>
<dbReference type="GO" id="GO:0050821">
    <property type="term" value="P:protein stabilization"/>
    <property type="evidence" value="ECO:0007669"/>
    <property type="project" value="TreeGrafter"/>
</dbReference>
<accession>A0AAN8VBK4</accession>